<dbReference type="SUPFAM" id="SSF158745">
    <property type="entry name" value="LanC-like"/>
    <property type="match status" value="1"/>
</dbReference>
<dbReference type="InterPro" id="IPR007822">
    <property type="entry name" value="LANC-like"/>
</dbReference>
<feature type="binding site" evidence="1">
    <location>
        <position position="309"/>
    </location>
    <ligand>
        <name>Zn(2+)</name>
        <dbReference type="ChEBI" id="CHEBI:29105"/>
    </ligand>
</feature>
<dbReference type="SMART" id="SM01260">
    <property type="entry name" value="LANC_like"/>
    <property type="match status" value="1"/>
</dbReference>
<sequence length="463" mass="50877">MTSTAQSRHIALPSKPPNLVKDWEAVNKHLATALPQCVTKIQQAVKGEHVSSHDSVYTGLTGIAFMEYHLSEMSLPLMDEVLTPKVLLSSADKHLARVLRHHPDFAYSPSRLSFLESSIGIATLVLARGLSTSEESIINNWQAAKDYLQATIEQVILEDSEVYSPGNKEDASEVLYGRAGLLYALLYLRKAIESQSQQGNAALRSLVSDANLAKLVDSIVSRGVHGAFSLSSEFRLEDRPRLPPLMWTWHGKRYLGGAHGVGPMIHKHMQEIFGTISWLIDCQDEIGNWPSKCPTQRGASAHNDLIQWCHGAPGMVILLSTALRVLRRDQQSLTNLDSMEKRIQRSLDCGASLIYKNGLLRKGIGLCHGVAGSVYALLASSDALDTTSKREFFTKAAHLAFLATLYEDLTSSSEMSVPDHPWSLYEGLSGACCAWAEVLCRMDAKDPRRVRSGFPGVDDLLGS</sequence>
<dbReference type="CDD" id="cd04794">
    <property type="entry name" value="euk_LANCL"/>
    <property type="match status" value="1"/>
</dbReference>
<dbReference type="GO" id="GO:0031179">
    <property type="term" value="P:peptide modification"/>
    <property type="evidence" value="ECO:0007669"/>
    <property type="project" value="InterPro"/>
</dbReference>
<keyword evidence="1" id="KW-0862">Zinc</keyword>
<dbReference type="PRINTS" id="PR01950">
    <property type="entry name" value="LANCSUPER"/>
</dbReference>
<dbReference type="InParanoid" id="A0A409VZ27"/>
<keyword evidence="1" id="KW-0479">Metal-binding</keyword>
<dbReference type="Gene3D" id="1.50.10.10">
    <property type="match status" value="1"/>
</dbReference>
<protein>
    <recommendedName>
        <fullName evidence="4">Lanthionine synthetase C family protein</fullName>
    </recommendedName>
</protein>
<keyword evidence="3" id="KW-1185">Reference proteome</keyword>
<evidence type="ECO:0000313" key="2">
    <source>
        <dbReference type="EMBL" id="PPQ71516.1"/>
    </source>
</evidence>
<proteinExistence type="predicted"/>
<evidence type="ECO:0000256" key="1">
    <source>
        <dbReference type="PIRSR" id="PIRSR607822-1"/>
    </source>
</evidence>
<feature type="binding site" evidence="1">
    <location>
        <position position="367"/>
    </location>
    <ligand>
        <name>Zn(2+)</name>
        <dbReference type="ChEBI" id="CHEBI:29105"/>
    </ligand>
</feature>
<comment type="caution">
    <text evidence="2">The sequence shown here is derived from an EMBL/GenBank/DDBJ whole genome shotgun (WGS) entry which is preliminary data.</text>
</comment>
<dbReference type="Pfam" id="PF05147">
    <property type="entry name" value="LANC_like"/>
    <property type="match status" value="1"/>
</dbReference>
<organism evidence="2 3">
    <name type="scientific">Gymnopilus dilepis</name>
    <dbReference type="NCBI Taxonomy" id="231916"/>
    <lineage>
        <taxon>Eukaryota</taxon>
        <taxon>Fungi</taxon>
        <taxon>Dikarya</taxon>
        <taxon>Basidiomycota</taxon>
        <taxon>Agaricomycotina</taxon>
        <taxon>Agaricomycetes</taxon>
        <taxon>Agaricomycetidae</taxon>
        <taxon>Agaricales</taxon>
        <taxon>Agaricineae</taxon>
        <taxon>Hymenogastraceae</taxon>
        <taxon>Gymnopilus</taxon>
    </lineage>
</organism>
<dbReference type="EMBL" id="NHYE01005499">
    <property type="protein sequence ID" value="PPQ71516.1"/>
    <property type="molecule type" value="Genomic_DNA"/>
</dbReference>
<dbReference type="GO" id="GO:0005975">
    <property type="term" value="P:carbohydrate metabolic process"/>
    <property type="evidence" value="ECO:0007669"/>
    <property type="project" value="InterPro"/>
</dbReference>
<dbReference type="InterPro" id="IPR012341">
    <property type="entry name" value="6hp_glycosidase-like_sf"/>
</dbReference>
<dbReference type="OrthoDB" id="10257263at2759"/>
<dbReference type="Proteomes" id="UP000284706">
    <property type="component" value="Unassembled WGS sequence"/>
</dbReference>
<feature type="binding site" evidence="1">
    <location>
        <position position="368"/>
    </location>
    <ligand>
        <name>Zn(2+)</name>
        <dbReference type="ChEBI" id="CHEBI:29105"/>
    </ligand>
</feature>
<accession>A0A409VZ27</accession>
<dbReference type="GO" id="GO:0046872">
    <property type="term" value="F:metal ion binding"/>
    <property type="evidence" value="ECO:0007669"/>
    <property type="project" value="UniProtKB-KW"/>
</dbReference>
<evidence type="ECO:0000313" key="3">
    <source>
        <dbReference type="Proteomes" id="UP000284706"/>
    </source>
</evidence>
<dbReference type="GO" id="GO:0005886">
    <property type="term" value="C:plasma membrane"/>
    <property type="evidence" value="ECO:0007669"/>
    <property type="project" value="TreeGrafter"/>
</dbReference>
<evidence type="ECO:0008006" key="4">
    <source>
        <dbReference type="Google" id="ProtNLM"/>
    </source>
</evidence>
<reference evidence="2 3" key="1">
    <citation type="journal article" date="2018" name="Evol. Lett.">
        <title>Horizontal gene cluster transfer increased hallucinogenic mushroom diversity.</title>
        <authorList>
            <person name="Reynolds H.T."/>
            <person name="Vijayakumar V."/>
            <person name="Gluck-Thaler E."/>
            <person name="Korotkin H.B."/>
            <person name="Matheny P.B."/>
            <person name="Slot J.C."/>
        </authorList>
    </citation>
    <scope>NUCLEOTIDE SEQUENCE [LARGE SCALE GENOMIC DNA]</scope>
    <source>
        <strain evidence="2 3">SRW20</strain>
    </source>
</reference>
<dbReference type="AlphaFoldDB" id="A0A409VZ27"/>
<gene>
    <name evidence="2" type="ORF">CVT26_010387</name>
</gene>
<name>A0A409VZ27_9AGAR</name>
<dbReference type="PANTHER" id="PTHR12736:SF7">
    <property type="entry name" value="LANC-LIKE PROTEIN 3"/>
    <property type="match status" value="1"/>
</dbReference>
<dbReference type="PANTHER" id="PTHR12736">
    <property type="entry name" value="LANC-LIKE PROTEIN"/>
    <property type="match status" value="1"/>
</dbReference>